<dbReference type="Pfam" id="PF12796">
    <property type="entry name" value="Ank_2"/>
    <property type="match status" value="1"/>
</dbReference>
<dbReference type="InParanoid" id="A0A1Z5K5A5"/>
<feature type="signal peptide" evidence="2">
    <location>
        <begin position="1"/>
        <end position="20"/>
    </location>
</feature>
<dbReference type="AlphaFoldDB" id="A0A1Z5K5A5"/>
<protein>
    <submittedName>
        <fullName evidence="3">Uncharacterized protein</fullName>
    </submittedName>
</protein>
<evidence type="ECO:0000256" key="1">
    <source>
        <dbReference type="PROSITE-ProRule" id="PRU00023"/>
    </source>
</evidence>
<dbReference type="InterPro" id="IPR002110">
    <property type="entry name" value="Ankyrin_rpt"/>
</dbReference>
<keyword evidence="2" id="KW-0732">Signal</keyword>
<sequence length="426" mass="47949">MLHTFLFLILLTIFAVHIQAQASYGVDCSFPIHGKDFRCGDLLGDRHNFYEHFMEGCRKHYGSKANRCDVTENDRIAMSIRQPQSMVNFTDAGFMKIKAPTEVMSLLTQHWETNKANMKEEKWAAGNVYVNHWETPSYLVSVEDQSLRGGGYNLKTKIWDAAKSTIQQWTGMELKPTSMYGIRMYTEGAVLSPHVDRLPLVSSCIINVDQDVDEPWPLEVYDRQGNAVNVTMEPGDMVLYESGSLIHGRPFPLKGRFFANIFIHFEPTGRPLHATTDQHVDELDDFLPPYLVPGSPEIAHWTSQNPGGWKKPSPSAPIQQAAAPEAHFAAATGDFERLQQIVKKDKRMLNTQDANGWRALHEAIRFGDKDIVEFLVKNGAEKNARTGNVGQGSSPLNLALQFHDEKHPVVLYLREIGAEDIAEGEL</sequence>
<dbReference type="OrthoDB" id="194358at2759"/>
<reference evidence="3 4" key="1">
    <citation type="journal article" date="2015" name="Plant Cell">
        <title>Oil accumulation by the oleaginous diatom Fistulifera solaris as revealed by the genome and transcriptome.</title>
        <authorList>
            <person name="Tanaka T."/>
            <person name="Maeda Y."/>
            <person name="Veluchamy A."/>
            <person name="Tanaka M."/>
            <person name="Abida H."/>
            <person name="Marechal E."/>
            <person name="Bowler C."/>
            <person name="Muto M."/>
            <person name="Sunaga Y."/>
            <person name="Tanaka M."/>
            <person name="Yoshino T."/>
            <person name="Taniguchi T."/>
            <person name="Fukuda Y."/>
            <person name="Nemoto M."/>
            <person name="Matsumoto M."/>
            <person name="Wong P.S."/>
            <person name="Aburatani S."/>
            <person name="Fujibuchi W."/>
        </authorList>
    </citation>
    <scope>NUCLEOTIDE SEQUENCE [LARGE SCALE GENOMIC DNA]</scope>
    <source>
        <strain evidence="3 4">JPCC DA0580</strain>
    </source>
</reference>
<name>A0A1Z5K5A5_FISSO</name>
<dbReference type="PROSITE" id="PS50297">
    <property type="entry name" value="ANK_REP_REGION"/>
    <property type="match status" value="1"/>
</dbReference>
<dbReference type="SMART" id="SM00248">
    <property type="entry name" value="ANK"/>
    <property type="match status" value="2"/>
</dbReference>
<feature type="repeat" description="ANK" evidence="1">
    <location>
        <begin position="355"/>
        <end position="387"/>
    </location>
</feature>
<dbReference type="PROSITE" id="PS50088">
    <property type="entry name" value="ANK_REPEAT"/>
    <property type="match status" value="1"/>
</dbReference>
<keyword evidence="4" id="KW-1185">Reference proteome</keyword>
<dbReference type="InterPro" id="IPR036770">
    <property type="entry name" value="Ankyrin_rpt-contain_sf"/>
</dbReference>
<evidence type="ECO:0000256" key="2">
    <source>
        <dbReference type="SAM" id="SignalP"/>
    </source>
</evidence>
<dbReference type="SUPFAM" id="SSF48403">
    <property type="entry name" value="Ankyrin repeat"/>
    <property type="match status" value="1"/>
</dbReference>
<comment type="caution">
    <text evidence="3">The sequence shown here is derived from an EMBL/GenBank/DDBJ whole genome shotgun (WGS) entry which is preliminary data.</text>
</comment>
<dbReference type="Proteomes" id="UP000198406">
    <property type="component" value="Unassembled WGS sequence"/>
</dbReference>
<evidence type="ECO:0000313" key="3">
    <source>
        <dbReference type="EMBL" id="GAX21453.1"/>
    </source>
</evidence>
<accession>A0A1Z5K5A5</accession>
<evidence type="ECO:0000313" key="4">
    <source>
        <dbReference type="Proteomes" id="UP000198406"/>
    </source>
</evidence>
<gene>
    <name evidence="3" type="ORF">FisN_10Hu032</name>
</gene>
<organism evidence="3 4">
    <name type="scientific">Fistulifera solaris</name>
    <name type="common">Oleaginous diatom</name>
    <dbReference type="NCBI Taxonomy" id="1519565"/>
    <lineage>
        <taxon>Eukaryota</taxon>
        <taxon>Sar</taxon>
        <taxon>Stramenopiles</taxon>
        <taxon>Ochrophyta</taxon>
        <taxon>Bacillariophyta</taxon>
        <taxon>Bacillariophyceae</taxon>
        <taxon>Bacillariophycidae</taxon>
        <taxon>Naviculales</taxon>
        <taxon>Naviculaceae</taxon>
        <taxon>Fistulifera</taxon>
    </lineage>
</organism>
<dbReference type="Gene3D" id="1.25.40.20">
    <property type="entry name" value="Ankyrin repeat-containing domain"/>
    <property type="match status" value="1"/>
</dbReference>
<keyword evidence="1" id="KW-0040">ANK repeat</keyword>
<proteinExistence type="predicted"/>
<dbReference type="EMBL" id="BDSP01000167">
    <property type="protein sequence ID" value="GAX21453.1"/>
    <property type="molecule type" value="Genomic_DNA"/>
</dbReference>
<feature type="chain" id="PRO_5013120146" evidence="2">
    <location>
        <begin position="21"/>
        <end position="426"/>
    </location>
</feature>